<dbReference type="SMART" id="SM00387">
    <property type="entry name" value="HATPase_c"/>
    <property type="match status" value="1"/>
</dbReference>
<dbReference type="InterPro" id="IPR018062">
    <property type="entry name" value="HTH_AraC-typ_CS"/>
</dbReference>
<dbReference type="PROSITE" id="PS50109">
    <property type="entry name" value="HIS_KIN"/>
    <property type="match status" value="1"/>
</dbReference>
<keyword evidence="9" id="KW-0732">Signal</keyword>
<dbReference type="GO" id="GO:0003700">
    <property type="term" value="F:DNA-binding transcription factor activity"/>
    <property type="evidence" value="ECO:0007669"/>
    <property type="project" value="InterPro"/>
</dbReference>
<dbReference type="InterPro" id="IPR013783">
    <property type="entry name" value="Ig-like_fold"/>
</dbReference>
<comment type="caution">
    <text evidence="13">The sequence shown here is derived from an EMBL/GenBank/DDBJ whole genome shotgun (WGS) entry which is preliminary data.</text>
</comment>
<dbReference type="InterPro" id="IPR015943">
    <property type="entry name" value="WD40/YVTN_repeat-like_dom_sf"/>
</dbReference>
<evidence type="ECO:0000256" key="2">
    <source>
        <dbReference type="ARBA" id="ARBA00012438"/>
    </source>
</evidence>
<dbReference type="SUPFAM" id="SSF52172">
    <property type="entry name" value="CheY-like"/>
    <property type="match status" value="1"/>
</dbReference>
<evidence type="ECO:0000256" key="3">
    <source>
        <dbReference type="ARBA" id="ARBA00022553"/>
    </source>
</evidence>
<dbReference type="CDD" id="cd00082">
    <property type="entry name" value="HisKA"/>
    <property type="match status" value="1"/>
</dbReference>
<dbReference type="PROSITE" id="PS01124">
    <property type="entry name" value="HTH_ARAC_FAMILY_2"/>
    <property type="match status" value="1"/>
</dbReference>
<feature type="region of interest" description="Disordered" evidence="8">
    <location>
        <begin position="825"/>
        <end position="845"/>
    </location>
</feature>
<feature type="chain" id="PRO_5029839837" description="histidine kinase" evidence="9">
    <location>
        <begin position="24"/>
        <end position="1396"/>
    </location>
</feature>
<accession>A0A7K1U355</accession>
<dbReference type="InterPro" id="IPR003594">
    <property type="entry name" value="HATPase_dom"/>
</dbReference>
<dbReference type="Gene3D" id="3.30.565.10">
    <property type="entry name" value="Histidine kinase-like ATPase, C-terminal domain"/>
    <property type="match status" value="1"/>
</dbReference>
<dbReference type="InterPro" id="IPR018060">
    <property type="entry name" value="HTH_AraC"/>
</dbReference>
<dbReference type="InterPro" id="IPR011123">
    <property type="entry name" value="Y_Y_Y"/>
</dbReference>
<dbReference type="PRINTS" id="PR00344">
    <property type="entry name" value="BCTRLSENSOR"/>
</dbReference>
<evidence type="ECO:0000256" key="6">
    <source>
        <dbReference type="ARBA" id="ARBA00023163"/>
    </source>
</evidence>
<gene>
    <name evidence="13" type="ORF">GO493_11015</name>
</gene>
<dbReference type="InterPro" id="IPR011110">
    <property type="entry name" value="Reg_prop"/>
</dbReference>
<dbReference type="GO" id="GO:0000155">
    <property type="term" value="F:phosphorelay sensor kinase activity"/>
    <property type="evidence" value="ECO:0007669"/>
    <property type="project" value="InterPro"/>
</dbReference>
<dbReference type="PANTHER" id="PTHR43547:SF2">
    <property type="entry name" value="HYBRID SIGNAL TRANSDUCTION HISTIDINE KINASE C"/>
    <property type="match status" value="1"/>
</dbReference>
<dbReference type="SUPFAM" id="SSF46689">
    <property type="entry name" value="Homeodomain-like"/>
    <property type="match status" value="1"/>
</dbReference>
<dbReference type="SUPFAM" id="SSF55874">
    <property type="entry name" value="ATPase domain of HSP90 chaperone/DNA topoisomerase II/histidine kinase"/>
    <property type="match status" value="1"/>
</dbReference>
<sequence>MSIRNKFLLFFCLVGLCAVRCLSQAPVAVSNISISEGLSSYSIRVVFQDHQGFIWIGTNDGLNRFDGKNVTIYRHQSGDSSSLTGNWISGLDQDAQGRIWVATRNGICILNKLTGIFKPALLAADKRTLGLATGVVAIGTDVFVATEADGLIGFLNQSSLGSCIPIESSGKDGDSYYVQYIAKDSTGNLWAMLPGKGLFVLDKKKKCLVLKDPSVITGCLEVEGNKLWIGDTVGITAYNIIEDRLQRLYSKAVVSGGGERVMAVKAGKEGKLWFATNNRGPLLLDPVSGKVSAANVTQPLDRKSESVICLERDMDGRMWMGTSRGGIYLFDPGRNDFQVYRHDPSRSNTIADNLVYSIKEDADRVLWVGTDGFGLSRWNMGLGKIDNFFARPGENGHLAGNSICDIAIDFRKDVWLANYQNGVSRYGKADGRFRQYKCPGPVSGKQHSVFTIAATSDGEVWAGTLKNRSGSGALYKFNALANRFEVFDTTLSDMMVLTELPDGSFWGGALHEAVLIDKTGSRRHRRYETGDIVRCFTDAGPGKLWIGTEGGGLLLLNLTTGHILKRYTTANGLCNDAVLNILKDARGRLWIGTNNGLACFSPDKGLFENYYLEDGLPANQFSFHAAYRLSDGKMAFGGAKGLTIFDPLNIHPPGRPLAPVLTMIKVAGQLFQKSSVTWKLHNDGSISRLELPFASASLTIGYTVPEFTFPAQLRYSYYLEGWDKTWNDAGAQQTFTYSGLREGSYRLRLKASTVNGRWEKEMTPLLITIWPPWYRTWLAYSLYALAVLSSIFWYVSYKIRQRRLLYEVKITKLIADTERAEKEKRQAELEKEKAEHAAEKAEREQERLLMENERATNERRKDFFTSISHEFRTPLTLIVNPARTLRESDCSIEEQESLNTIYFNSKRLLSLVDQLLLFNKAESGFDVLQVTKLDLVAVCREVFGCFSNQAVAGSIDFIMECPSAGLPVYADKMKLEIILFNLLSNAIKFTPSGGKVLFRVEETTDDFRISVSDTGDGISPEQAGQLFRKFGQAVQGGRQRKVGFGVGLYLAKSFAEAHKGSLGFDSLPGKGTDFHLVLKKGKAHFDESETVEHNGETESWVAELFGPEEAPPGYELMTEGTQSVEELTSPKHTVLLIDDDSHMLGYLSNIFSNKYQVQVAGDGNNGLKMARTYMPDLVLSDIHMAGMSGIDLCHTLKETPDTAHIPVILLTGSMSDSLRLEGIEGGADDYITKPFDTSLLLAKVTNIIKARKGLQQHFLNEVTLQNNNLKISEEYRLFLEKCIEVVGRHLNDETFAIKDFAKEMGMSHSSLYNRIKAVSGLSVNAFIRYLRLRKAAEMLLKTDMRINEVAYNTGFNYLHYFRKCFLQLFGMTPSEYAKKYRSRLNDSYSINKKSFR</sequence>
<reference evidence="13 14" key="1">
    <citation type="submission" date="2019-12" db="EMBL/GenBank/DDBJ databases">
        <title>Chitinophaga sp. strain ysch24 (GDMCC 1.1355), whole genome shotgun sequence.</title>
        <authorList>
            <person name="Zhang X."/>
        </authorList>
    </citation>
    <scope>NUCLEOTIDE SEQUENCE [LARGE SCALE GENOMIC DNA]</scope>
    <source>
        <strain evidence="14">ysch24</strain>
    </source>
</reference>
<evidence type="ECO:0000256" key="8">
    <source>
        <dbReference type="SAM" id="MobiDB-lite"/>
    </source>
</evidence>
<dbReference type="SMART" id="SM00342">
    <property type="entry name" value="HTH_ARAC"/>
    <property type="match status" value="1"/>
</dbReference>
<dbReference type="InterPro" id="IPR036890">
    <property type="entry name" value="HATPase_C_sf"/>
</dbReference>
<dbReference type="PANTHER" id="PTHR43547">
    <property type="entry name" value="TWO-COMPONENT HISTIDINE KINASE"/>
    <property type="match status" value="1"/>
</dbReference>
<dbReference type="PROSITE" id="PS50110">
    <property type="entry name" value="RESPONSE_REGULATORY"/>
    <property type="match status" value="1"/>
</dbReference>
<dbReference type="InterPro" id="IPR004358">
    <property type="entry name" value="Sig_transdc_His_kin-like_C"/>
</dbReference>
<keyword evidence="4" id="KW-0805">Transcription regulation</keyword>
<dbReference type="Gene3D" id="2.60.40.10">
    <property type="entry name" value="Immunoglobulins"/>
    <property type="match status" value="1"/>
</dbReference>
<evidence type="ECO:0000313" key="13">
    <source>
        <dbReference type="EMBL" id="MVT08793.1"/>
    </source>
</evidence>
<dbReference type="InterPro" id="IPR009057">
    <property type="entry name" value="Homeodomain-like_sf"/>
</dbReference>
<dbReference type="Pfam" id="PF12833">
    <property type="entry name" value="HTH_18"/>
    <property type="match status" value="1"/>
</dbReference>
<keyword evidence="5" id="KW-0238">DNA-binding</keyword>
<dbReference type="Gene3D" id="3.40.50.2300">
    <property type="match status" value="1"/>
</dbReference>
<evidence type="ECO:0000256" key="1">
    <source>
        <dbReference type="ARBA" id="ARBA00000085"/>
    </source>
</evidence>
<comment type="catalytic activity">
    <reaction evidence="1">
        <text>ATP + protein L-histidine = ADP + protein N-phospho-L-histidine.</text>
        <dbReference type="EC" id="2.7.13.3"/>
    </reaction>
</comment>
<dbReference type="Pfam" id="PF00072">
    <property type="entry name" value="Response_reg"/>
    <property type="match status" value="1"/>
</dbReference>
<feature type="modified residue" description="4-aspartylphosphate" evidence="7">
    <location>
        <position position="1181"/>
    </location>
</feature>
<dbReference type="SUPFAM" id="SSF63829">
    <property type="entry name" value="Calcium-dependent phosphotriesterase"/>
    <property type="match status" value="3"/>
</dbReference>
<dbReference type="SMART" id="SM00388">
    <property type="entry name" value="HisKA"/>
    <property type="match status" value="1"/>
</dbReference>
<dbReference type="Pfam" id="PF07494">
    <property type="entry name" value="Reg_prop"/>
    <property type="match status" value="5"/>
</dbReference>
<dbReference type="InterPro" id="IPR003661">
    <property type="entry name" value="HisK_dim/P_dom"/>
</dbReference>
<keyword evidence="3 7" id="KW-0597">Phosphoprotein</keyword>
<feature type="domain" description="Response regulatory" evidence="12">
    <location>
        <begin position="1133"/>
        <end position="1248"/>
    </location>
</feature>
<evidence type="ECO:0000256" key="4">
    <source>
        <dbReference type="ARBA" id="ARBA00023015"/>
    </source>
</evidence>
<dbReference type="InterPro" id="IPR036097">
    <property type="entry name" value="HisK_dim/P_sf"/>
</dbReference>
<name>A0A7K1U355_9BACT</name>
<organism evidence="13 14">
    <name type="scientific">Chitinophaga tropicalis</name>
    <dbReference type="NCBI Taxonomy" id="2683588"/>
    <lineage>
        <taxon>Bacteria</taxon>
        <taxon>Pseudomonadati</taxon>
        <taxon>Bacteroidota</taxon>
        <taxon>Chitinophagia</taxon>
        <taxon>Chitinophagales</taxon>
        <taxon>Chitinophagaceae</taxon>
        <taxon>Chitinophaga</taxon>
    </lineage>
</organism>
<evidence type="ECO:0000313" key="14">
    <source>
        <dbReference type="Proteomes" id="UP000461730"/>
    </source>
</evidence>
<dbReference type="PROSITE" id="PS00041">
    <property type="entry name" value="HTH_ARAC_FAMILY_1"/>
    <property type="match status" value="1"/>
</dbReference>
<evidence type="ECO:0000256" key="7">
    <source>
        <dbReference type="PROSITE-ProRule" id="PRU00169"/>
    </source>
</evidence>
<dbReference type="CDD" id="cd22249">
    <property type="entry name" value="UDM1_RNF168_RNF169-like"/>
    <property type="match status" value="1"/>
</dbReference>
<dbReference type="EC" id="2.7.13.3" evidence="2"/>
<dbReference type="InterPro" id="IPR005467">
    <property type="entry name" value="His_kinase_dom"/>
</dbReference>
<feature type="domain" description="Histidine kinase" evidence="11">
    <location>
        <begin position="866"/>
        <end position="1082"/>
    </location>
</feature>
<evidence type="ECO:0000256" key="5">
    <source>
        <dbReference type="ARBA" id="ARBA00023125"/>
    </source>
</evidence>
<dbReference type="Gene3D" id="1.10.10.60">
    <property type="entry name" value="Homeodomain-like"/>
    <property type="match status" value="1"/>
</dbReference>
<proteinExistence type="predicted"/>
<dbReference type="Proteomes" id="UP000461730">
    <property type="component" value="Unassembled WGS sequence"/>
</dbReference>
<dbReference type="SUPFAM" id="SSF47384">
    <property type="entry name" value="Homodimeric domain of signal transducing histidine kinase"/>
    <property type="match status" value="1"/>
</dbReference>
<feature type="signal peptide" evidence="9">
    <location>
        <begin position="1"/>
        <end position="23"/>
    </location>
</feature>
<dbReference type="Pfam" id="PF00512">
    <property type="entry name" value="HisKA"/>
    <property type="match status" value="1"/>
</dbReference>
<evidence type="ECO:0000256" key="9">
    <source>
        <dbReference type="SAM" id="SignalP"/>
    </source>
</evidence>
<keyword evidence="6" id="KW-0804">Transcription</keyword>
<evidence type="ECO:0000259" key="10">
    <source>
        <dbReference type="PROSITE" id="PS01124"/>
    </source>
</evidence>
<protein>
    <recommendedName>
        <fullName evidence="2">histidine kinase</fullName>
        <ecNumber evidence="2">2.7.13.3</ecNumber>
    </recommendedName>
</protein>
<dbReference type="EMBL" id="WRXN01000004">
    <property type="protein sequence ID" value="MVT08793.1"/>
    <property type="molecule type" value="Genomic_DNA"/>
</dbReference>
<feature type="domain" description="HTH araC/xylS-type" evidence="10">
    <location>
        <begin position="1280"/>
        <end position="1379"/>
    </location>
</feature>
<evidence type="ECO:0000259" key="11">
    <source>
        <dbReference type="PROSITE" id="PS50109"/>
    </source>
</evidence>
<dbReference type="Gene3D" id="1.10.287.130">
    <property type="match status" value="1"/>
</dbReference>
<dbReference type="InterPro" id="IPR011006">
    <property type="entry name" value="CheY-like_superfamily"/>
</dbReference>
<dbReference type="Pfam" id="PF07495">
    <property type="entry name" value="Y_Y_Y"/>
    <property type="match status" value="1"/>
</dbReference>
<dbReference type="Gene3D" id="2.130.10.10">
    <property type="entry name" value="YVTN repeat-like/Quinoprotein amine dehydrogenase"/>
    <property type="match status" value="2"/>
</dbReference>
<dbReference type="SMART" id="SM00448">
    <property type="entry name" value="REC"/>
    <property type="match status" value="1"/>
</dbReference>
<dbReference type="InterPro" id="IPR001789">
    <property type="entry name" value="Sig_transdc_resp-reg_receiver"/>
</dbReference>
<keyword evidence="14" id="KW-1185">Reference proteome</keyword>
<dbReference type="GO" id="GO:0043565">
    <property type="term" value="F:sequence-specific DNA binding"/>
    <property type="evidence" value="ECO:0007669"/>
    <property type="project" value="InterPro"/>
</dbReference>
<evidence type="ECO:0000259" key="12">
    <source>
        <dbReference type="PROSITE" id="PS50110"/>
    </source>
</evidence>
<dbReference type="Pfam" id="PF02518">
    <property type="entry name" value="HATPase_c"/>
    <property type="match status" value="1"/>
</dbReference>